<name>A0A8J6NVL9_9BACT</name>
<proteinExistence type="predicted"/>
<organism evidence="2 3">
    <name type="scientific">Candidatus Desulfatibia profunda</name>
    <dbReference type="NCBI Taxonomy" id="2841695"/>
    <lineage>
        <taxon>Bacteria</taxon>
        <taxon>Pseudomonadati</taxon>
        <taxon>Thermodesulfobacteriota</taxon>
        <taxon>Desulfobacteria</taxon>
        <taxon>Desulfobacterales</taxon>
        <taxon>Desulfobacterales incertae sedis</taxon>
        <taxon>Candidatus Desulfatibia</taxon>
    </lineage>
</organism>
<comment type="caution">
    <text evidence="2">The sequence shown here is derived from an EMBL/GenBank/DDBJ whole genome shotgun (WGS) entry which is preliminary data.</text>
</comment>
<protein>
    <submittedName>
        <fullName evidence="2">Uncharacterized protein</fullName>
    </submittedName>
</protein>
<reference evidence="2 3" key="1">
    <citation type="submission" date="2020-08" db="EMBL/GenBank/DDBJ databases">
        <title>Bridging the membrane lipid divide: bacteria of the FCB group superphylum have the potential to synthesize archaeal ether lipids.</title>
        <authorList>
            <person name="Villanueva L."/>
            <person name="Von Meijenfeldt F.A.B."/>
            <person name="Westbye A.B."/>
            <person name="Yadav S."/>
            <person name="Hopmans E.C."/>
            <person name="Dutilh B.E."/>
            <person name="Sinninghe Damste J.S."/>
        </authorList>
    </citation>
    <scope>NUCLEOTIDE SEQUENCE [LARGE SCALE GENOMIC DNA]</scope>
    <source>
        <strain evidence="2">NIOZ-UU30</strain>
    </source>
</reference>
<evidence type="ECO:0000256" key="1">
    <source>
        <dbReference type="SAM" id="Phobius"/>
    </source>
</evidence>
<sequence>MIHSHDALKLRYSFSDFLFYICLLSVPVITAVLAIYKNSVWWTIAFAGLFVSVTALILRFYCTRCPHYTREGKTLTCIFFWGLPKFFKKRPGKLDAVDMVVTFGATALLLVFPLYWLLMEPGLLIVYLLSLVGFGAAIYRHECKRCIYFECPANRVPEAIKNP</sequence>
<feature type="transmembrane region" description="Helical" evidence="1">
    <location>
        <begin position="122"/>
        <end position="139"/>
    </location>
</feature>
<dbReference type="Proteomes" id="UP000603434">
    <property type="component" value="Unassembled WGS sequence"/>
</dbReference>
<dbReference type="AlphaFoldDB" id="A0A8J6NVL9"/>
<keyword evidence="1" id="KW-1133">Transmembrane helix</keyword>
<keyword evidence="1" id="KW-0472">Membrane</keyword>
<evidence type="ECO:0000313" key="2">
    <source>
        <dbReference type="EMBL" id="MBC8362284.1"/>
    </source>
</evidence>
<feature type="transmembrane region" description="Helical" evidence="1">
    <location>
        <begin position="17"/>
        <end position="36"/>
    </location>
</feature>
<evidence type="ECO:0000313" key="3">
    <source>
        <dbReference type="Proteomes" id="UP000603434"/>
    </source>
</evidence>
<feature type="transmembrane region" description="Helical" evidence="1">
    <location>
        <begin position="42"/>
        <end position="62"/>
    </location>
</feature>
<gene>
    <name evidence="2" type="ORF">H8E23_12900</name>
</gene>
<dbReference type="EMBL" id="JACNJH010000179">
    <property type="protein sequence ID" value="MBC8362284.1"/>
    <property type="molecule type" value="Genomic_DNA"/>
</dbReference>
<keyword evidence="1" id="KW-0812">Transmembrane</keyword>
<accession>A0A8J6NVL9</accession>
<feature type="transmembrane region" description="Helical" evidence="1">
    <location>
        <begin position="96"/>
        <end position="116"/>
    </location>
</feature>